<keyword evidence="2" id="KW-1185">Reference proteome</keyword>
<dbReference type="Proteomes" id="UP000614272">
    <property type="component" value="Unassembled WGS sequence"/>
</dbReference>
<evidence type="ECO:0000313" key="2">
    <source>
        <dbReference type="Proteomes" id="UP000614272"/>
    </source>
</evidence>
<accession>A0ABQ1RNE7</accession>
<dbReference type="EMBL" id="BMGJ01000017">
    <property type="protein sequence ID" value="GGD76054.1"/>
    <property type="molecule type" value="Genomic_DNA"/>
</dbReference>
<evidence type="ECO:0008006" key="3">
    <source>
        <dbReference type="Google" id="ProtNLM"/>
    </source>
</evidence>
<name>A0ABQ1RNE7_9ALTE</name>
<dbReference type="RefSeq" id="WP_143452329.1">
    <property type="nucleotide sequence ID" value="NZ_BMGJ01000017.1"/>
</dbReference>
<gene>
    <name evidence="1" type="ORF">GCM10011357_33840</name>
</gene>
<sequence length="243" mass="27679">MMRIESGRFGKLKYGLLSLMVRLGILRRVEMDNTELDDMLRPHLPLHFNISIPNGKGRINVIEASTSLPGDDQIQTALLCEFKVDVLGNPLYQAHLLITLCASPSFDKPQGILRAKNIRLLQTHLVKDNYAAVKDAREIFTKLLPGPLSSMVNLGIDLSISSAMSLLENSLYGDLSQYLKLYINGSKQRILDYHKGQIEQQMLAYLEQHKPEYKLDNRFLDEKLFAEYGQQIRAEKQVLAFLF</sequence>
<proteinExistence type="predicted"/>
<evidence type="ECO:0000313" key="1">
    <source>
        <dbReference type="EMBL" id="GGD76054.1"/>
    </source>
</evidence>
<reference evidence="2" key="1">
    <citation type="journal article" date="2019" name="Int. J. Syst. Evol. Microbiol.">
        <title>The Global Catalogue of Microorganisms (GCM) 10K type strain sequencing project: providing services to taxonomists for standard genome sequencing and annotation.</title>
        <authorList>
            <consortium name="The Broad Institute Genomics Platform"/>
            <consortium name="The Broad Institute Genome Sequencing Center for Infectious Disease"/>
            <person name="Wu L."/>
            <person name="Ma J."/>
        </authorList>
    </citation>
    <scope>NUCLEOTIDE SEQUENCE [LARGE SCALE GENOMIC DNA]</scope>
    <source>
        <strain evidence="2">CGMCC 1.12923</strain>
    </source>
</reference>
<comment type="caution">
    <text evidence="1">The sequence shown here is derived from an EMBL/GenBank/DDBJ whole genome shotgun (WGS) entry which is preliminary data.</text>
</comment>
<organism evidence="1 2">
    <name type="scientific">Lacimicrobium alkaliphilum</name>
    <dbReference type="NCBI Taxonomy" id="1526571"/>
    <lineage>
        <taxon>Bacteria</taxon>
        <taxon>Pseudomonadati</taxon>
        <taxon>Pseudomonadota</taxon>
        <taxon>Gammaproteobacteria</taxon>
        <taxon>Alteromonadales</taxon>
        <taxon>Alteromonadaceae</taxon>
        <taxon>Lacimicrobium</taxon>
    </lineage>
</organism>
<protein>
    <recommendedName>
        <fullName evidence="3">DUF1439 domain-containing protein</fullName>
    </recommendedName>
</protein>